<dbReference type="AlphaFoldDB" id="A0A2Z6AU70"/>
<proteinExistence type="predicted"/>
<dbReference type="RefSeq" id="WP_172961562.1">
    <property type="nucleotide sequence ID" value="NZ_AP017378.1"/>
</dbReference>
<dbReference type="Proteomes" id="UP000269883">
    <property type="component" value="Chromosome"/>
</dbReference>
<dbReference type="Pfam" id="PF14559">
    <property type="entry name" value="TPR_19"/>
    <property type="match status" value="1"/>
</dbReference>
<sequence>MSKKKDKALSRRDFLFAGLRRLRRDEDEGEKKQEFSTLAAATEGVTKDDATKAKESFVAGNAAYAKADYETAWPLYRECVQLFPAHIEARKRLAYCHYRMGRHLQARVEFERVLREAKKDNFSSLYLGLAYCRLKKADKAVKAWKGYFNTDEVRIMRELNVQMAMLDSPEPPDTADVADLVEEAIQARKEELLEQETSA</sequence>
<reference evidence="1 2" key="1">
    <citation type="journal article" date="2018" name="Sci. Adv.">
        <title>Multi-heme cytochromes provide a pathway for survival in energy-limited environments.</title>
        <authorList>
            <person name="Deng X."/>
            <person name="Dohmae N."/>
            <person name="Nealson K.H."/>
            <person name="Hashimoto K."/>
            <person name="Okamoto A."/>
        </authorList>
    </citation>
    <scope>NUCLEOTIDE SEQUENCE [LARGE SCALE GENOMIC DNA]</scope>
    <source>
        <strain evidence="1 2">IS5</strain>
    </source>
</reference>
<protein>
    <submittedName>
        <fullName evidence="1">Uncharacterized protein</fullName>
    </submittedName>
</protein>
<name>A0A2Z6AU70_9BACT</name>
<evidence type="ECO:0000313" key="1">
    <source>
        <dbReference type="EMBL" id="BBD06769.1"/>
    </source>
</evidence>
<keyword evidence="2" id="KW-1185">Reference proteome</keyword>
<dbReference type="EMBL" id="AP017378">
    <property type="protein sequence ID" value="BBD06769.1"/>
    <property type="molecule type" value="Genomic_DNA"/>
</dbReference>
<accession>A0A2Z6AU70</accession>
<gene>
    <name evidence="1" type="ORF">DFE_0043</name>
</gene>
<organism evidence="1 2">
    <name type="scientific">Desulfovibrio ferrophilus</name>
    <dbReference type="NCBI Taxonomy" id="241368"/>
    <lineage>
        <taxon>Bacteria</taxon>
        <taxon>Pseudomonadati</taxon>
        <taxon>Thermodesulfobacteriota</taxon>
        <taxon>Desulfovibrionia</taxon>
        <taxon>Desulfovibrionales</taxon>
        <taxon>Desulfovibrionaceae</taxon>
        <taxon>Desulfovibrio</taxon>
    </lineage>
</organism>
<dbReference type="SUPFAM" id="SSF48452">
    <property type="entry name" value="TPR-like"/>
    <property type="match status" value="1"/>
</dbReference>
<dbReference type="KEGG" id="dfl:DFE_0043"/>
<dbReference type="SMART" id="SM00028">
    <property type="entry name" value="TPR"/>
    <property type="match status" value="2"/>
</dbReference>
<evidence type="ECO:0000313" key="2">
    <source>
        <dbReference type="Proteomes" id="UP000269883"/>
    </source>
</evidence>
<dbReference type="Gene3D" id="1.25.40.10">
    <property type="entry name" value="Tetratricopeptide repeat domain"/>
    <property type="match status" value="1"/>
</dbReference>
<dbReference type="InterPro" id="IPR011990">
    <property type="entry name" value="TPR-like_helical_dom_sf"/>
</dbReference>
<dbReference type="InterPro" id="IPR019734">
    <property type="entry name" value="TPR_rpt"/>
</dbReference>